<dbReference type="SUPFAM" id="SSF55729">
    <property type="entry name" value="Acyl-CoA N-acyltransferases (Nat)"/>
    <property type="match status" value="1"/>
</dbReference>
<dbReference type="Gene3D" id="3.40.630.30">
    <property type="match status" value="1"/>
</dbReference>
<keyword evidence="1" id="KW-0808">Transferase</keyword>
<organism evidence="3 4">
    <name type="scientific">Frondihabitans sucicola</name>
    <dbReference type="NCBI Taxonomy" id="1268041"/>
    <lineage>
        <taxon>Bacteria</taxon>
        <taxon>Bacillati</taxon>
        <taxon>Actinomycetota</taxon>
        <taxon>Actinomycetes</taxon>
        <taxon>Micrococcales</taxon>
        <taxon>Microbacteriaceae</taxon>
        <taxon>Frondihabitans</taxon>
    </lineage>
</organism>
<dbReference type="PANTHER" id="PTHR13947">
    <property type="entry name" value="GNAT FAMILY N-ACETYLTRANSFERASE"/>
    <property type="match status" value="1"/>
</dbReference>
<dbReference type="EMBL" id="AP027732">
    <property type="protein sequence ID" value="BDZ51305.1"/>
    <property type="molecule type" value="Genomic_DNA"/>
</dbReference>
<evidence type="ECO:0000313" key="3">
    <source>
        <dbReference type="EMBL" id="BDZ51305.1"/>
    </source>
</evidence>
<dbReference type="CDD" id="cd04301">
    <property type="entry name" value="NAT_SF"/>
    <property type="match status" value="1"/>
</dbReference>
<name>A0ABM8GS58_9MICO</name>
<keyword evidence="4" id="KW-1185">Reference proteome</keyword>
<dbReference type="InterPro" id="IPR016181">
    <property type="entry name" value="Acyl_CoA_acyltransferase"/>
</dbReference>
<evidence type="ECO:0000259" key="2">
    <source>
        <dbReference type="PROSITE" id="PS51186"/>
    </source>
</evidence>
<dbReference type="Proteomes" id="UP001321486">
    <property type="component" value="Chromosome"/>
</dbReference>
<dbReference type="InterPro" id="IPR050769">
    <property type="entry name" value="NAT_camello-type"/>
</dbReference>
<gene>
    <name evidence="3" type="ORF">GCM10025867_35460</name>
</gene>
<accession>A0ABM8GS58</accession>
<proteinExistence type="predicted"/>
<dbReference type="Pfam" id="PF00583">
    <property type="entry name" value="Acetyltransf_1"/>
    <property type="match status" value="1"/>
</dbReference>
<dbReference type="PANTHER" id="PTHR13947:SF37">
    <property type="entry name" value="LD18367P"/>
    <property type="match status" value="1"/>
</dbReference>
<dbReference type="PROSITE" id="PS51186">
    <property type="entry name" value="GNAT"/>
    <property type="match status" value="1"/>
</dbReference>
<reference evidence="4" key="1">
    <citation type="journal article" date="2019" name="Int. J. Syst. Evol. Microbiol.">
        <title>The Global Catalogue of Microorganisms (GCM) 10K type strain sequencing project: providing services to taxonomists for standard genome sequencing and annotation.</title>
        <authorList>
            <consortium name="The Broad Institute Genomics Platform"/>
            <consortium name="The Broad Institute Genome Sequencing Center for Infectious Disease"/>
            <person name="Wu L."/>
            <person name="Ma J."/>
        </authorList>
    </citation>
    <scope>NUCLEOTIDE SEQUENCE [LARGE SCALE GENOMIC DNA]</scope>
    <source>
        <strain evidence="4">NBRC 108728</strain>
    </source>
</reference>
<sequence length="194" mass="20576">MTGFDTDQVHDAVVSSAPGLVVRVAEATEWATVGDVTYRGFTHGSPGRAEPTEARLRLLRDAEGRAASGDLLVAVDETEGTIIGTASLLRADTDLTRQSQNGEAELRLLAVVPEARRRGVARALMLEAIRRARAWGAPALVLDTGPANTASQALYASLGFDRVTERETQPSSSGGLLAVFRYALTGSDDERGVK</sequence>
<evidence type="ECO:0000256" key="1">
    <source>
        <dbReference type="ARBA" id="ARBA00022679"/>
    </source>
</evidence>
<feature type="domain" description="N-acetyltransferase" evidence="2">
    <location>
        <begin position="20"/>
        <end position="187"/>
    </location>
</feature>
<evidence type="ECO:0000313" key="4">
    <source>
        <dbReference type="Proteomes" id="UP001321486"/>
    </source>
</evidence>
<dbReference type="InterPro" id="IPR000182">
    <property type="entry name" value="GNAT_dom"/>
</dbReference>
<dbReference type="RefSeq" id="WP_286344091.1">
    <property type="nucleotide sequence ID" value="NZ_AP027732.1"/>
</dbReference>
<protein>
    <recommendedName>
        <fullName evidence="2">N-acetyltransferase domain-containing protein</fullName>
    </recommendedName>
</protein>